<dbReference type="OrthoDB" id="9781769at2"/>
<dbReference type="GO" id="GO:0005829">
    <property type="term" value="C:cytosol"/>
    <property type="evidence" value="ECO:0007669"/>
    <property type="project" value="TreeGrafter"/>
</dbReference>
<dbReference type="PANTHER" id="PTHR43434">
    <property type="entry name" value="PHOSPHOGLYCOLATE PHOSPHATASE"/>
    <property type="match status" value="1"/>
</dbReference>
<dbReference type="InterPro" id="IPR023198">
    <property type="entry name" value="PGP-like_dom2"/>
</dbReference>
<dbReference type="GO" id="GO:0006281">
    <property type="term" value="P:DNA repair"/>
    <property type="evidence" value="ECO:0007669"/>
    <property type="project" value="TreeGrafter"/>
</dbReference>
<dbReference type="EMBL" id="VUOB01000041">
    <property type="protein sequence ID" value="KAA2258860.1"/>
    <property type="molecule type" value="Genomic_DNA"/>
</dbReference>
<dbReference type="AlphaFoldDB" id="A0A5B2X6K8"/>
<dbReference type="SFLD" id="SFLDG01129">
    <property type="entry name" value="C1.5:_HAD__Beta-PGM__Phosphata"/>
    <property type="match status" value="1"/>
</dbReference>
<dbReference type="Pfam" id="PF12710">
    <property type="entry name" value="HAD"/>
    <property type="match status" value="1"/>
</dbReference>
<evidence type="ECO:0000313" key="1">
    <source>
        <dbReference type="EMBL" id="KAA2258860.1"/>
    </source>
</evidence>
<dbReference type="PANTHER" id="PTHR43434:SF1">
    <property type="entry name" value="PHOSPHOGLYCOLATE PHOSPHATASE"/>
    <property type="match status" value="1"/>
</dbReference>
<dbReference type="InterPro" id="IPR036412">
    <property type="entry name" value="HAD-like_sf"/>
</dbReference>
<dbReference type="Gene3D" id="1.10.150.240">
    <property type="entry name" value="Putative phosphatase, domain 2"/>
    <property type="match status" value="1"/>
</dbReference>
<protein>
    <submittedName>
        <fullName evidence="1">HAD hydrolase-like protein</fullName>
    </submittedName>
</protein>
<dbReference type="GO" id="GO:0008967">
    <property type="term" value="F:phosphoglycolate phosphatase activity"/>
    <property type="evidence" value="ECO:0007669"/>
    <property type="project" value="TreeGrafter"/>
</dbReference>
<dbReference type="Proteomes" id="UP000323454">
    <property type="component" value="Unassembled WGS sequence"/>
</dbReference>
<dbReference type="Gene3D" id="3.40.50.1000">
    <property type="entry name" value="HAD superfamily/HAD-like"/>
    <property type="match status" value="1"/>
</dbReference>
<dbReference type="InterPro" id="IPR023214">
    <property type="entry name" value="HAD_sf"/>
</dbReference>
<proteinExistence type="predicted"/>
<organism evidence="1 2">
    <name type="scientific">Solihabitans fulvus</name>
    <dbReference type="NCBI Taxonomy" id="1892852"/>
    <lineage>
        <taxon>Bacteria</taxon>
        <taxon>Bacillati</taxon>
        <taxon>Actinomycetota</taxon>
        <taxon>Actinomycetes</taxon>
        <taxon>Pseudonocardiales</taxon>
        <taxon>Pseudonocardiaceae</taxon>
        <taxon>Solihabitans</taxon>
    </lineage>
</organism>
<keyword evidence="1" id="KW-0378">Hydrolase</keyword>
<name>A0A5B2X6K8_9PSEU</name>
<gene>
    <name evidence="1" type="ORF">F0L68_22290</name>
</gene>
<dbReference type="SFLD" id="SFLDS00003">
    <property type="entry name" value="Haloacid_Dehalogenase"/>
    <property type="match status" value="1"/>
</dbReference>
<evidence type="ECO:0000313" key="2">
    <source>
        <dbReference type="Proteomes" id="UP000323454"/>
    </source>
</evidence>
<dbReference type="InterPro" id="IPR050155">
    <property type="entry name" value="HAD-like_hydrolase_sf"/>
</dbReference>
<dbReference type="SUPFAM" id="SSF56784">
    <property type="entry name" value="HAD-like"/>
    <property type="match status" value="1"/>
</dbReference>
<reference evidence="1 2" key="1">
    <citation type="submission" date="2019-09" db="EMBL/GenBank/DDBJ databases">
        <title>Goodfellowia gen. nov., a new genus of the Pseudonocardineae related to Actinoalloteichus, containing Goodfellowia coeruleoviolacea gen. nov., comb. nov. gen. nov., comb. nov.</title>
        <authorList>
            <person name="Labeda D."/>
        </authorList>
    </citation>
    <scope>NUCLEOTIDE SEQUENCE [LARGE SCALE GENOMIC DNA]</scope>
    <source>
        <strain evidence="1 2">AN110305</strain>
    </source>
</reference>
<comment type="caution">
    <text evidence="1">The sequence shown here is derived from an EMBL/GenBank/DDBJ whole genome shotgun (WGS) entry which is preliminary data.</text>
</comment>
<sequence>MLWDIDLTLVELRGVGRSWYRHAIAAVLGRELSHFPAFQGRTERAITLEMLATHGAEGTDELVERMYAALVDVATRDQELLAGQGRALPGAVDALAALATRPDVVQSLVTGNLPEVSRVKLAAFGMDPHVDFEIGGYGSLSASRPDLVPAAVGLASAKHDVRFEPRSVVVIGDTPHDVEAALKHGATAIGVATGHSTEAELHAAGAHVVLTDLSDTATVLDSILRAA</sequence>
<reference evidence="1 2" key="2">
    <citation type="submission" date="2019-09" db="EMBL/GenBank/DDBJ databases">
        <authorList>
            <person name="Jin C."/>
        </authorList>
    </citation>
    <scope>NUCLEOTIDE SEQUENCE [LARGE SCALE GENOMIC DNA]</scope>
    <source>
        <strain evidence="1 2">AN110305</strain>
    </source>
</reference>
<keyword evidence="2" id="KW-1185">Reference proteome</keyword>
<accession>A0A5B2X6K8</accession>